<gene>
    <name evidence="9" type="ORF">ACFOGH_13965</name>
</gene>
<evidence type="ECO:0000256" key="3">
    <source>
        <dbReference type="ARBA" id="ARBA00022679"/>
    </source>
</evidence>
<dbReference type="RefSeq" id="WP_380073684.1">
    <property type="nucleotide sequence ID" value="NZ_JBHRTO010000001.1"/>
</dbReference>
<organism evidence="9 10">
    <name type="scientific">Cypionkella sinensis</name>
    <dbReference type="NCBI Taxonomy" id="1756043"/>
    <lineage>
        <taxon>Bacteria</taxon>
        <taxon>Pseudomonadati</taxon>
        <taxon>Pseudomonadota</taxon>
        <taxon>Alphaproteobacteria</taxon>
        <taxon>Rhodobacterales</taxon>
        <taxon>Paracoccaceae</taxon>
        <taxon>Cypionkella</taxon>
    </lineage>
</organism>
<comment type="pathway">
    <text evidence="2">Glycan biosynthesis; alginate biosynthesis.</text>
</comment>
<protein>
    <recommendedName>
        <fullName evidence="8">AlgX/AlgJ SGNH hydrolase-like domain-containing protein</fullName>
    </recommendedName>
</protein>
<comment type="caution">
    <text evidence="9">The sequence shown here is derived from an EMBL/GenBank/DDBJ whole genome shotgun (WGS) entry which is preliminary data.</text>
</comment>
<dbReference type="InterPro" id="IPR031811">
    <property type="entry name" value="ALGX/ALGJ_SGNH-like"/>
</dbReference>
<feature type="transmembrane region" description="Helical" evidence="7">
    <location>
        <begin position="10"/>
        <end position="28"/>
    </location>
</feature>
<evidence type="ECO:0000256" key="4">
    <source>
        <dbReference type="ARBA" id="ARBA00022729"/>
    </source>
</evidence>
<keyword evidence="3" id="KW-0808">Transferase</keyword>
<keyword evidence="7" id="KW-0472">Membrane</keyword>
<proteinExistence type="predicted"/>
<evidence type="ECO:0000313" key="9">
    <source>
        <dbReference type="EMBL" id="MFC3182104.1"/>
    </source>
</evidence>
<evidence type="ECO:0000256" key="5">
    <source>
        <dbReference type="ARBA" id="ARBA00022764"/>
    </source>
</evidence>
<comment type="subcellular location">
    <subcellularLocation>
        <location evidence="1">Periplasm</location>
    </subcellularLocation>
</comment>
<accession>A0ABV7J025</accession>
<evidence type="ECO:0000313" key="10">
    <source>
        <dbReference type="Proteomes" id="UP001595547"/>
    </source>
</evidence>
<keyword evidence="7" id="KW-1133">Transmembrane helix</keyword>
<evidence type="ECO:0000259" key="8">
    <source>
        <dbReference type="Pfam" id="PF16822"/>
    </source>
</evidence>
<dbReference type="Pfam" id="PF16822">
    <property type="entry name" value="ALGX"/>
    <property type="match status" value="1"/>
</dbReference>
<dbReference type="Proteomes" id="UP001595547">
    <property type="component" value="Unassembled WGS sequence"/>
</dbReference>
<evidence type="ECO:0000256" key="2">
    <source>
        <dbReference type="ARBA" id="ARBA00005182"/>
    </source>
</evidence>
<keyword evidence="7" id="KW-0812">Transmembrane</keyword>
<evidence type="ECO:0000256" key="7">
    <source>
        <dbReference type="SAM" id="Phobius"/>
    </source>
</evidence>
<evidence type="ECO:0000256" key="1">
    <source>
        <dbReference type="ARBA" id="ARBA00004418"/>
    </source>
</evidence>
<dbReference type="EMBL" id="JBHRTO010000001">
    <property type="protein sequence ID" value="MFC3182104.1"/>
    <property type="molecule type" value="Genomic_DNA"/>
</dbReference>
<sequence>MQRLYRMSRYFLPVVFFGYVPFANLAVYEEPGGKLAAFDMAALRGTVTHSFDTLYKTAMPHRAPSIGVMGAARYLLIGEGRKGVVVGHDGWLFTAEETRPLPVSLSPSVAKIAEVRDLLAAHGARLVVVPLPAKVDVEAAKAGTPELSAEMAGFYADLLARLKAADIAAVDARTPLVDLVKTKPAFFATDTHWTLDGAATVAAAVARSGLIPLGTAEMTRTEEPKTEFAGDLVSYVTTEGIAPMLGLDREDANPYVVAAPADTSDIFAAAQVDVVLVGTSYSANPRWSFAEALKLDLHQDVLNAAEQGQGPVKPMDSYLASDSFRDTPPKVVIWEIPLRYLTDPKLWDGHKIGEELASAN</sequence>
<keyword evidence="6" id="KW-0016">Alginate biosynthesis</keyword>
<feature type="domain" description="AlgX/AlgJ SGNH hydrolase-like" evidence="8">
    <location>
        <begin position="84"/>
        <end position="337"/>
    </location>
</feature>
<name>A0ABV7J025_9RHOB</name>
<keyword evidence="10" id="KW-1185">Reference proteome</keyword>
<keyword evidence="5" id="KW-0574">Periplasm</keyword>
<reference evidence="10" key="1">
    <citation type="journal article" date="2019" name="Int. J. Syst. Evol. Microbiol.">
        <title>The Global Catalogue of Microorganisms (GCM) 10K type strain sequencing project: providing services to taxonomists for standard genome sequencing and annotation.</title>
        <authorList>
            <consortium name="The Broad Institute Genomics Platform"/>
            <consortium name="The Broad Institute Genome Sequencing Center for Infectious Disease"/>
            <person name="Wu L."/>
            <person name="Ma J."/>
        </authorList>
    </citation>
    <scope>NUCLEOTIDE SEQUENCE [LARGE SCALE GENOMIC DNA]</scope>
    <source>
        <strain evidence="10">KCTC 52039</strain>
    </source>
</reference>
<evidence type="ECO:0000256" key="6">
    <source>
        <dbReference type="ARBA" id="ARBA00022841"/>
    </source>
</evidence>
<keyword evidence="4" id="KW-0732">Signal</keyword>